<dbReference type="EMBL" id="WNWS01000451">
    <property type="protein sequence ID" value="KAE9967530.1"/>
    <property type="molecule type" value="Genomic_DNA"/>
</dbReference>
<evidence type="ECO:0000313" key="2">
    <source>
        <dbReference type="Proteomes" id="UP000447873"/>
    </source>
</evidence>
<organism evidence="1 2">
    <name type="scientific">Venturia inaequalis</name>
    <name type="common">Apple scab fungus</name>
    <dbReference type="NCBI Taxonomy" id="5025"/>
    <lineage>
        <taxon>Eukaryota</taxon>
        <taxon>Fungi</taxon>
        <taxon>Dikarya</taxon>
        <taxon>Ascomycota</taxon>
        <taxon>Pezizomycotina</taxon>
        <taxon>Dothideomycetes</taxon>
        <taxon>Pleosporomycetidae</taxon>
        <taxon>Venturiales</taxon>
        <taxon>Venturiaceae</taxon>
        <taxon>Venturia</taxon>
    </lineage>
</organism>
<proteinExistence type="predicted"/>
<protein>
    <submittedName>
        <fullName evidence="1">Uncharacterized protein</fullName>
    </submittedName>
</protein>
<accession>A0A8H3UDA7</accession>
<evidence type="ECO:0000313" key="1">
    <source>
        <dbReference type="EMBL" id="KAE9967530.1"/>
    </source>
</evidence>
<dbReference type="AlphaFoldDB" id="A0A8H3UDA7"/>
<sequence length="94" mass="10302">MAVVQNNVKLMDEILLQVGSQFESGGMTGNRHRHLVTTPQCPHHHAVLQGHALDQTRATGIARFLSEGPGEQHAMFIRPDTGMPSTSRLCRCGE</sequence>
<gene>
    <name evidence="1" type="ORF">EG328_008149</name>
</gene>
<dbReference type="OrthoDB" id="3547690at2759"/>
<dbReference type="Proteomes" id="UP000447873">
    <property type="component" value="Unassembled WGS sequence"/>
</dbReference>
<name>A0A8H3UDA7_VENIN</name>
<reference evidence="1 2" key="1">
    <citation type="submission" date="2018-12" db="EMBL/GenBank/DDBJ databases">
        <title>Venturia inaequalis Genome Resource.</title>
        <authorList>
            <person name="Lichtner F.J."/>
        </authorList>
    </citation>
    <scope>NUCLEOTIDE SEQUENCE [LARGE SCALE GENOMIC DNA]</scope>
    <source>
        <strain evidence="1 2">120213</strain>
    </source>
</reference>
<comment type="caution">
    <text evidence="1">The sequence shown here is derived from an EMBL/GenBank/DDBJ whole genome shotgun (WGS) entry which is preliminary data.</text>
</comment>